<reference evidence="1" key="1">
    <citation type="journal article" date="2022" name="bioRxiv">
        <title>Sequencing and chromosome-scale assembly of the giantPleurodeles waltlgenome.</title>
        <authorList>
            <person name="Brown T."/>
            <person name="Elewa A."/>
            <person name="Iarovenko S."/>
            <person name="Subramanian E."/>
            <person name="Araus A.J."/>
            <person name="Petzold A."/>
            <person name="Susuki M."/>
            <person name="Suzuki K.-i.T."/>
            <person name="Hayashi T."/>
            <person name="Toyoda A."/>
            <person name="Oliveira C."/>
            <person name="Osipova E."/>
            <person name="Leigh N.D."/>
            <person name="Simon A."/>
            <person name="Yun M.H."/>
        </authorList>
    </citation>
    <scope>NUCLEOTIDE SEQUENCE</scope>
    <source>
        <strain evidence="1">20211129_DDA</strain>
        <tissue evidence="1">Liver</tissue>
    </source>
</reference>
<gene>
    <name evidence="1" type="ORF">NDU88_003593</name>
</gene>
<dbReference type="Gene3D" id="3.30.250.20">
    <property type="entry name" value="L1 transposable element, C-terminal domain"/>
    <property type="match status" value="1"/>
</dbReference>
<dbReference type="EMBL" id="JANPWB010000015">
    <property type="protein sequence ID" value="KAJ1090461.1"/>
    <property type="molecule type" value="Genomic_DNA"/>
</dbReference>
<dbReference type="Proteomes" id="UP001066276">
    <property type="component" value="Chromosome 11"/>
</dbReference>
<keyword evidence="2" id="KW-1185">Reference proteome</keyword>
<organism evidence="1 2">
    <name type="scientific">Pleurodeles waltl</name>
    <name type="common">Iberian ribbed newt</name>
    <dbReference type="NCBI Taxonomy" id="8319"/>
    <lineage>
        <taxon>Eukaryota</taxon>
        <taxon>Metazoa</taxon>
        <taxon>Chordata</taxon>
        <taxon>Craniata</taxon>
        <taxon>Vertebrata</taxon>
        <taxon>Euteleostomi</taxon>
        <taxon>Amphibia</taxon>
        <taxon>Batrachia</taxon>
        <taxon>Caudata</taxon>
        <taxon>Salamandroidea</taxon>
        <taxon>Salamandridae</taxon>
        <taxon>Pleurodelinae</taxon>
        <taxon>Pleurodeles</taxon>
    </lineage>
</organism>
<sequence>MDRPVNSYLEAHFRGPLKTESYEVRISVEFSKEPNKHRKGFLSLRPQLCQLEVKYGLFDPARIWITKDGKSRDFYEPKEHHYLDKLSAQVMDTTPLAIHRKQTTDWQSVSPSFTT</sequence>
<name>A0AAV7LG85_PLEWA</name>
<protein>
    <submittedName>
        <fullName evidence="1">Uncharacterized protein</fullName>
    </submittedName>
</protein>
<comment type="caution">
    <text evidence="1">The sequence shown here is derived from an EMBL/GenBank/DDBJ whole genome shotgun (WGS) entry which is preliminary data.</text>
</comment>
<evidence type="ECO:0000313" key="2">
    <source>
        <dbReference type="Proteomes" id="UP001066276"/>
    </source>
</evidence>
<evidence type="ECO:0000313" key="1">
    <source>
        <dbReference type="EMBL" id="KAJ1090461.1"/>
    </source>
</evidence>
<accession>A0AAV7LG85</accession>
<dbReference type="InterPro" id="IPR042566">
    <property type="entry name" value="L1_C"/>
</dbReference>
<dbReference type="AlphaFoldDB" id="A0AAV7LG85"/>
<proteinExistence type="predicted"/>